<gene>
    <name evidence="2" type="ORF">ARMSODRAFT_979229</name>
</gene>
<keyword evidence="1" id="KW-1133">Transmembrane helix</keyword>
<evidence type="ECO:0000313" key="3">
    <source>
        <dbReference type="Proteomes" id="UP000218334"/>
    </source>
</evidence>
<proteinExistence type="predicted"/>
<keyword evidence="1" id="KW-0472">Membrane</keyword>
<feature type="transmembrane region" description="Helical" evidence="1">
    <location>
        <begin position="108"/>
        <end position="128"/>
    </location>
</feature>
<sequence length="167" mass="19145">MRLALTTLSHTSTPRQRCEIAHHENVRVATLDSFSESGDSSISNVIWFIPLSIQIVVIQSILVIRVWAMMDKDRRILLTFFGLLFSTTITALALFILLNPLKTPNHSYLSPEAFFEICLVAAAAYRGIKHLRNSRVLKLSYTSVLQRSPRPIMWLMFRDSALYFFLL</sequence>
<dbReference type="Proteomes" id="UP000218334">
    <property type="component" value="Unassembled WGS sequence"/>
</dbReference>
<evidence type="ECO:0000313" key="2">
    <source>
        <dbReference type="EMBL" id="PBK64405.1"/>
    </source>
</evidence>
<organism evidence="2 3">
    <name type="scientific">Armillaria solidipes</name>
    <dbReference type="NCBI Taxonomy" id="1076256"/>
    <lineage>
        <taxon>Eukaryota</taxon>
        <taxon>Fungi</taxon>
        <taxon>Dikarya</taxon>
        <taxon>Basidiomycota</taxon>
        <taxon>Agaricomycotina</taxon>
        <taxon>Agaricomycetes</taxon>
        <taxon>Agaricomycetidae</taxon>
        <taxon>Agaricales</taxon>
        <taxon>Marasmiineae</taxon>
        <taxon>Physalacriaceae</taxon>
        <taxon>Armillaria</taxon>
    </lineage>
</organism>
<accession>A0A2H3B0J6</accession>
<feature type="transmembrane region" description="Helical" evidence="1">
    <location>
        <begin position="76"/>
        <end position="96"/>
    </location>
</feature>
<keyword evidence="1" id="KW-0812">Transmembrane</keyword>
<feature type="transmembrane region" description="Helical" evidence="1">
    <location>
        <begin position="45"/>
        <end position="64"/>
    </location>
</feature>
<name>A0A2H3B0J6_9AGAR</name>
<dbReference type="EMBL" id="KZ293452">
    <property type="protein sequence ID" value="PBK64405.1"/>
    <property type="molecule type" value="Genomic_DNA"/>
</dbReference>
<keyword evidence="3" id="KW-1185">Reference proteome</keyword>
<evidence type="ECO:0000256" key="1">
    <source>
        <dbReference type="SAM" id="Phobius"/>
    </source>
</evidence>
<reference evidence="3" key="1">
    <citation type="journal article" date="2017" name="Nat. Ecol. Evol.">
        <title>Genome expansion and lineage-specific genetic innovations in the forest pathogenic fungi Armillaria.</title>
        <authorList>
            <person name="Sipos G."/>
            <person name="Prasanna A.N."/>
            <person name="Walter M.C."/>
            <person name="O'Connor E."/>
            <person name="Balint B."/>
            <person name="Krizsan K."/>
            <person name="Kiss B."/>
            <person name="Hess J."/>
            <person name="Varga T."/>
            <person name="Slot J."/>
            <person name="Riley R."/>
            <person name="Boka B."/>
            <person name="Rigling D."/>
            <person name="Barry K."/>
            <person name="Lee J."/>
            <person name="Mihaltcheva S."/>
            <person name="LaButti K."/>
            <person name="Lipzen A."/>
            <person name="Waldron R."/>
            <person name="Moloney N.M."/>
            <person name="Sperisen C."/>
            <person name="Kredics L."/>
            <person name="Vagvoelgyi C."/>
            <person name="Patrignani A."/>
            <person name="Fitzpatrick D."/>
            <person name="Nagy I."/>
            <person name="Doyle S."/>
            <person name="Anderson J.B."/>
            <person name="Grigoriev I.V."/>
            <person name="Gueldener U."/>
            <person name="Muensterkoetter M."/>
            <person name="Nagy L.G."/>
        </authorList>
    </citation>
    <scope>NUCLEOTIDE SEQUENCE [LARGE SCALE GENOMIC DNA]</scope>
    <source>
        <strain evidence="3">28-4</strain>
    </source>
</reference>
<protein>
    <submittedName>
        <fullName evidence="2">Uncharacterized protein</fullName>
    </submittedName>
</protein>
<dbReference type="AlphaFoldDB" id="A0A2H3B0J6"/>